<protein>
    <submittedName>
        <fullName evidence="1">SDR family NAD(P)-dependent oxidoreductase</fullName>
        <ecNumber evidence="1">1.1.1.-</ecNumber>
    </submittedName>
</protein>
<dbReference type="PANTHER" id="PTHR42820">
    <property type="entry name" value="SHORT-CHAIN DEHYDROGENASE REDUCTASE"/>
    <property type="match status" value="1"/>
</dbReference>
<dbReference type="SUPFAM" id="SSF51735">
    <property type="entry name" value="NAD(P)-binding Rossmann-fold domains"/>
    <property type="match status" value="1"/>
</dbReference>
<dbReference type="CDD" id="cd05233">
    <property type="entry name" value="SDR_c"/>
    <property type="match status" value="1"/>
</dbReference>
<dbReference type="PRINTS" id="PR00081">
    <property type="entry name" value="GDHRDH"/>
</dbReference>
<dbReference type="Pfam" id="PF13561">
    <property type="entry name" value="adh_short_C2"/>
    <property type="match status" value="1"/>
</dbReference>
<keyword evidence="2" id="KW-1185">Reference proteome</keyword>
<dbReference type="EC" id="1.1.1.-" evidence="1"/>
<dbReference type="PROSITE" id="PS00061">
    <property type="entry name" value="ADH_SHORT"/>
    <property type="match status" value="1"/>
</dbReference>
<dbReference type="Gene3D" id="3.40.50.720">
    <property type="entry name" value="NAD(P)-binding Rossmann-like Domain"/>
    <property type="match status" value="1"/>
</dbReference>
<comment type="caution">
    <text evidence="1">The sequence shown here is derived from an EMBL/GenBank/DDBJ whole genome shotgun (WGS) entry which is preliminary data.</text>
</comment>
<organism evidence="1 2">
    <name type="scientific">Kordiimonas lipolytica</name>
    <dbReference type="NCBI Taxonomy" id="1662421"/>
    <lineage>
        <taxon>Bacteria</taxon>
        <taxon>Pseudomonadati</taxon>
        <taxon>Pseudomonadota</taxon>
        <taxon>Alphaproteobacteria</taxon>
        <taxon>Kordiimonadales</taxon>
        <taxon>Kordiimonadaceae</taxon>
        <taxon>Kordiimonas</taxon>
    </lineage>
</organism>
<dbReference type="InterPro" id="IPR002347">
    <property type="entry name" value="SDR_fam"/>
</dbReference>
<dbReference type="PANTHER" id="PTHR42820:SF1">
    <property type="entry name" value="SHORT-CHAIN DEHYDROGENASE_REDUCTASE FAMILY PROTEIN"/>
    <property type="match status" value="1"/>
</dbReference>
<proteinExistence type="predicted"/>
<accession>A0ABV8UDZ1</accession>
<dbReference type="GO" id="GO:0016491">
    <property type="term" value="F:oxidoreductase activity"/>
    <property type="evidence" value="ECO:0007669"/>
    <property type="project" value="UniProtKB-KW"/>
</dbReference>
<keyword evidence="1" id="KW-0560">Oxidoreductase</keyword>
<reference evidence="2" key="1">
    <citation type="journal article" date="2019" name="Int. J. Syst. Evol. Microbiol.">
        <title>The Global Catalogue of Microorganisms (GCM) 10K type strain sequencing project: providing services to taxonomists for standard genome sequencing and annotation.</title>
        <authorList>
            <consortium name="The Broad Institute Genomics Platform"/>
            <consortium name="The Broad Institute Genome Sequencing Center for Infectious Disease"/>
            <person name="Wu L."/>
            <person name="Ma J."/>
        </authorList>
    </citation>
    <scope>NUCLEOTIDE SEQUENCE [LARGE SCALE GENOMIC DNA]</scope>
    <source>
        <strain evidence="2">CGMCC 1.15304</strain>
    </source>
</reference>
<gene>
    <name evidence="1" type="ORF">ACFO5Q_12490</name>
</gene>
<dbReference type="InterPro" id="IPR036291">
    <property type="entry name" value="NAD(P)-bd_dom_sf"/>
</dbReference>
<sequence>MAHANKQDHFMRFKAKRVIVTGGTSGFGEAIVKAFAAEGAHVHFCGLIDAEGERVAAQAQGLEGSAHYHHADVREEASVKSFIEKATDGHEILDIAVNNAGISHTAARFADQDMAMVEDVFRTNVMGIWLAMRHEIPVMLRQGAGAIVNTASILSRSGAEWMAAYGTSKHAVVGLTKSAALDYADHGIRINAVSPGPMLTPMFERALADIGGDMSKFAGGLPKGGPADPHDVAKTVLYLASDEAGYMNGANVIVDGGTSSGQHA</sequence>
<dbReference type="PRINTS" id="PR00080">
    <property type="entry name" value="SDRFAMILY"/>
</dbReference>
<evidence type="ECO:0000313" key="2">
    <source>
        <dbReference type="Proteomes" id="UP001595776"/>
    </source>
</evidence>
<dbReference type="RefSeq" id="WP_068143120.1">
    <property type="nucleotide sequence ID" value="NZ_JBHSCR010000014.1"/>
</dbReference>
<dbReference type="InterPro" id="IPR020904">
    <property type="entry name" value="Sc_DH/Rdtase_CS"/>
</dbReference>
<evidence type="ECO:0000313" key="1">
    <source>
        <dbReference type="EMBL" id="MFC4348664.1"/>
    </source>
</evidence>
<dbReference type="EMBL" id="JBHSCR010000014">
    <property type="protein sequence ID" value="MFC4348664.1"/>
    <property type="molecule type" value="Genomic_DNA"/>
</dbReference>
<name>A0ABV8UDZ1_9PROT</name>
<dbReference type="Proteomes" id="UP001595776">
    <property type="component" value="Unassembled WGS sequence"/>
</dbReference>